<comment type="subcellular location">
    <subcellularLocation>
        <location evidence="2">Cell membrane</location>
        <topology evidence="2">Multi-pass membrane protein</topology>
    </subcellularLocation>
    <subcellularLocation>
        <location evidence="8">Membrane</location>
        <topology evidence="8">Multi-pass membrane protein</topology>
    </subcellularLocation>
</comment>
<organism evidence="11 12">
    <name type="scientific">Octadecabacter antarcticus 307</name>
    <dbReference type="NCBI Taxonomy" id="391626"/>
    <lineage>
        <taxon>Bacteria</taxon>
        <taxon>Pseudomonadati</taxon>
        <taxon>Pseudomonadota</taxon>
        <taxon>Alphaproteobacteria</taxon>
        <taxon>Rhodobacterales</taxon>
        <taxon>Roseobacteraceae</taxon>
        <taxon>Octadecabacter</taxon>
    </lineage>
</organism>
<evidence type="ECO:0000256" key="2">
    <source>
        <dbReference type="ARBA" id="ARBA00004651"/>
    </source>
</evidence>
<feature type="transmembrane region" description="Helical" evidence="9">
    <location>
        <begin position="462"/>
        <end position="479"/>
    </location>
</feature>
<evidence type="ECO:0000256" key="6">
    <source>
        <dbReference type="ARBA" id="ARBA00022989"/>
    </source>
</evidence>
<evidence type="ECO:0000256" key="9">
    <source>
        <dbReference type="SAM" id="Phobius"/>
    </source>
</evidence>
<dbReference type="InterPro" id="IPR001750">
    <property type="entry name" value="ND/Mrp_TM"/>
</dbReference>
<evidence type="ECO:0000259" key="10">
    <source>
        <dbReference type="Pfam" id="PF00361"/>
    </source>
</evidence>
<keyword evidence="11" id="KW-0830">Ubiquinone</keyword>
<reference evidence="11 12" key="1">
    <citation type="journal article" date="2013" name="PLoS ONE">
        <title>Poles Apart: Arctic and Antarctic Octadecabacter strains Share High Genome Plasticity and a New Type of Xanthorhodopsin.</title>
        <authorList>
            <person name="Vollmers J."/>
            <person name="Voget S."/>
            <person name="Dietrich S."/>
            <person name="Gollnow K."/>
            <person name="Smits M."/>
            <person name="Meyer K."/>
            <person name="Brinkhoff T."/>
            <person name="Simon M."/>
            <person name="Daniel R."/>
        </authorList>
    </citation>
    <scope>NUCLEOTIDE SEQUENCE [LARGE SCALE GENOMIC DNA]</scope>
    <source>
        <strain evidence="11 12">307</strain>
    </source>
</reference>
<feature type="transmembrane region" description="Helical" evidence="9">
    <location>
        <begin position="157"/>
        <end position="181"/>
    </location>
</feature>
<sequence>MIEVPLWLVPAAPMVLVLALCIPVLRPCVRALVPLAPLPALLAALADPGPVPLRLDWLLLGTDFAVTETAAPFLVFTALLWGLAGWQMMRLMAHDEHGEFVQNRTTFCFLFAMAGNLGLLIVQDMAAFYTFFAMMSLASWGLVLHGGGVAQTFAGRIYIAFAIVGEVALFAGLAIGAFAVGDLQLSSMKGETVPLLATVLASIGFLIKLGAVPLHLWLPVAHAAAPAPASAVLSGAMLKAGLFGLISVLPLGQIALPEIAVAFAAMALAGLILAPILGLVQGDPKAVLAYSSIGQMSLILLGLAAALAAPETWPLIAPAVVFLAVHHAFAKAALFLGVPAVWATQRPAARFAVLALMALPALTLAGIPGTSGWLAKDALKTALGDAPEGWTIWLGAALFVASLGTALLMLRALFLLARAAYKPEIARDVALPWFAMTALVIFGLAIADITPDAANATTVADLLPFATAGVLAALFGMVFHTAGLRLEPAAPGELLGFVRGASRPELALKLMSPNPARTLYIRRPAAFGRRPAAALLRPERGAFAILGIVVGLALLMVLTPAPAQLVPSLPEVVRQNWTAC</sequence>
<evidence type="ECO:0000256" key="7">
    <source>
        <dbReference type="ARBA" id="ARBA00023136"/>
    </source>
</evidence>
<evidence type="ECO:0000256" key="8">
    <source>
        <dbReference type="RuleBase" id="RU000320"/>
    </source>
</evidence>
<gene>
    <name evidence="11" type="ORF">OAN307_c33840</name>
</gene>
<evidence type="ECO:0000256" key="5">
    <source>
        <dbReference type="ARBA" id="ARBA00022692"/>
    </source>
</evidence>
<keyword evidence="12" id="KW-1185">Reference proteome</keyword>
<proteinExistence type="inferred from homology"/>
<evidence type="ECO:0000256" key="1">
    <source>
        <dbReference type="ARBA" id="ARBA00002378"/>
    </source>
</evidence>
<dbReference type="KEGG" id="oat:OAN307_c33840"/>
<feature type="domain" description="NADH:quinone oxidoreductase/Mrp antiporter transmembrane" evidence="10">
    <location>
        <begin position="123"/>
        <end position="386"/>
    </location>
</feature>
<dbReference type="OrthoDB" id="9768329at2"/>
<dbReference type="InterPro" id="IPR003918">
    <property type="entry name" value="NADH_UbQ_OxRdtase"/>
</dbReference>
<feature type="transmembrane region" description="Helical" evidence="9">
    <location>
        <begin position="6"/>
        <end position="25"/>
    </location>
</feature>
<feature type="transmembrane region" description="Helical" evidence="9">
    <location>
        <begin position="105"/>
        <end position="122"/>
    </location>
</feature>
<feature type="transmembrane region" description="Helical" evidence="9">
    <location>
        <begin position="348"/>
        <end position="370"/>
    </location>
</feature>
<dbReference type="RefSeq" id="WP_015500865.1">
    <property type="nucleotide sequence ID" value="NC_020911.1"/>
</dbReference>
<evidence type="ECO:0000256" key="3">
    <source>
        <dbReference type="ARBA" id="ARBA00005346"/>
    </source>
</evidence>
<keyword evidence="5 8" id="KW-0812">Transmembrane</keyword>
<feature type="transmembrane region" description="Helical" evidence="9">
    <location>
        <begin position="390"/>
        <end position="417"/>
    </location>
</feature>
<dbReference type="AlphaFoldDB" id="M9RAT5"/>
<dbReference type="EMBL" id="CP003740">
    <property type="protein sequence ID" value="AGI68888.1"/>
    <property type="molecule type" value="Genomic_DNA"/>
</dbReference>
<protein>
    <submittedName>
        <fullName evidence="11">Putative NADH:ubiquinone/plastoquinone oxidoreductase-family protein associated with cation antiporter</fullName>
    </submittedName>
</protein>
<evidence type="ECO:0000313" key="12">
    <source>
        <dbReference type="Proteomes" id="UP000005307"/>
    </source>
</evidence>
<feature type="transmembrane region" description="Helical" evidence="9">
    <location>
        <begin position="259"/>
        <end position="280"/>
    </location>
</feature>
<dbReference type="GO" id="GO:0005886">
    <property type="term" value="C:plasma membrane"/>
    <property type="evidence" value="ECO:0007669"/>
    <property type="project" value="UniProtKB-SubCell"/>
</dbReference>
<comment type="similarity">
    <text evidence="3">Belongs to the CPA3 antiporters (TC 2.A.63) subunit D family.</text>
</comment>
<feature type="transmembrane region" description="Helical" evidence="9">
    <location>
        <begin position="429"/>
        <end position="450"/>
    </location>
</feature>
<dbReference type="InterPro" id="IPR050586">
    <property type="entry name" value="CPA3_Na-H_Antiporter_D"/>
</dbReference>
<feature type="transmembrane region" description="Helical" evidence="9">
    <location>
        <begin position="230"/>
        <end position="253"/>
    </location>
</feature>
<dbReference type="PRINTS" id="PR01437">
    <property type="entry name" value="NUOXDRDTASE4"/>
</dbReference>
<evidence type="ECO:0000256" key="4">
    <source>
        <dbReference type="ARBA" id="ARBA00022475"/>
    </source>
</evidence>
<dbReference type="Pfam" id="PF00361">
    <property type="entry name" value="Proton_antipo_M"/>
    <property type="match status" value="1"/>
</dbReference>
<dbReference type="PANTHER" id="PTHR42703">
    <property type="entry name" value="NADH DEHYDROGENASE"/>
    <property type="match status" value="1"/>
</dbReference>
<keyword evidence="4" id="KW-1003">Cell membrane</keyword>
<feature type="transmembrane region" description="Helical" evidence="9">
    <location>
        <begin position="542"/>
        <end position="561"/>
    </location>
</feature>
<keyword evidence="7 9" id="KW-0472">Membrane</keyword>
<feature type="transmembrane region" description="Helical" evidence="9">
    <location>
        <begin position="128"/>
        <end position="150"/>
    </location>
</feature>
<evidence type="ECO:0000313" key="11">
    <source>
        <dbReference type="EMBL" id="AGI68888.1"/>
    </source>
</evidence>
<dbReference type="eggNOG" id="COG0651">
    <property type="taxonomic scope" value="Bacteria"/>
</dbReference>
<dbReference type="GO" id="GO:0042773">
    <property type="term" value="P:ATP synthesis coupled electron transport"/>
    <property type="evidence" value="ECO:0007669"/>
    <property type="project" value="InterPro"/>
</dbReference>
<feature type="transmembrane region" description="Helical" evidence="9">
    <location>
        <begin position="193"/>
        <end position="218"/>
    </location>
</feature>
<name>M9RAT5_9RHOB</name>
<feature type="transmembrane region" description="Helical" evidence="9">
    <location>
        <begin position="315"/>
        <end position="336"/>
    </location>
</feature>
<accession>M9RAT5</accession>
<dbReference type="PANTHER" id="PTHR42703:SF1">
    <property type="entry name" value="NA(+)_H(+) ANTIPORTER SUBUNIT D1"/>
    <property type="match status" value="1"/>
</dbReference>
<dbReference type="STRING" id="391626.OAN307_c33840"/>
<feature type="transmembrane region" description="Helical" evidence="9">
    <location>
        <begin position="71"/>
        <end position="93"/>
    </location>
</feature>
<comment type="function">
    <text evidence="1">NDH-1 shuttles electrons from NADH, via FMN and iron-sulfur (Fe-S) centers, to quinones in the respiratory chain. The immediate electron acceptor for the enzyme in this species is believed to be ubiquinone. Couples the redox reaction to proton translocation (for every two electrons transferred, four hydrogen ions are translocated across the cytoplasmic membrane), and thus conserves the redox energy in a proton gradient.</text>
</comment>
<dbReference type="GO" id="GO:0008137">
    <property type="term" value="F:NADH dehydrogenase (ubiquinone) activity"/>
    <property type="evidence" value="ECO:0007669"/>
    <property type="project" value="InterPro"/>
</dbReference>
<feature type="transmembrane region" description="Helical" evidence="9">
    <location>
        <begin position="287"/>
        <end position="309"/>
    </location>
</feature>
<keyword evidence="6 9" id="KW-1133">Transmembrane helix</keyword>
<dbReference type="Proteomes" id="UP000005307">
    <property type="component" value="Chromosome"/>
</dbReference>
<dbReference type="HOGENOM" id="CLU_022930_0_0_5"/>